<reference evidence="2" key="1">
    <citation type="submission" date="2021-06" db="EMBL/GenBank/DDBJ databases">
        <authorList>
            <person name="Hodson N. C."/>
            <person name="Mongue J. A."/>
            <person name="Jaron S. K."/>
        </authorList>
    </citation>
    <scope>NUCLEOTIDE SEQUENCE</scope>
</reference>
<comment type="caution">
    <text evidence="2">The sequence shown here is derived from an EMBL/GenBank/DDBJ whole genome shotgun (WGS) entry which is preliminary data.</text>
</comment>
<gene>
    <name evidence="2" type="ORF">AFUS01_LOCUS33098</name>
</gene>
<dbReference type="Proteomes" id="UP000708208">
    <property type="component" value="Unassembled WGS sequence"/>
</dbReference>
<dbReference type="EMBL" id="CAJVCH010527671">
    <property type="protein sequence ID" value="CAG7822848.1"/>
    <property type="molecule type" value="Genomic_DNA"/>
</dbReference>
<feature type="non-terminal residue" evidence="2">
    <location>
        <position position="137"/>
    </location>
</feature>
<dbReference type="Pfam" id="PF00168">
    <property type="entry name" value="C2"/>
    <property type="match status" value="1"/>
</dbReference>
<dbReference type="InterPro" id="IPR000008">
    <property type="entry name" value="C2_dom"/>
</dbReference>
<dbReference type="AlphaFoldDB" id="A0A8J2KXR6"/>
<keyword evidence="3" id="KW-1185">Reference proteome</keyword>
<organism evidence="2 3">
    <name type="scientific">Allacma fusca</name>
    <dbReference type="NCBI Taxonomy" id="39272"/>
    <lineage>
        <taxon>Eukaryota</taxon>
        <taxon>Metazoa</taxon>
        <taxon>Ecdysozoa</taxon>
        <taxon>Arthropoda</taxon>
        <taxon>Hexapoda</taxon>
        <taxon>Collembola</taxon>
        <taxon>Symphypleona</taxon>
        <taxon>Sminthuridae</taxon>
        <taxon>Allacma</taxon>
    </lineage>
</organism>
<evidence type="ECO:0000259" key="1">
    <source>
        <dbReference type="PROSITE" id="PS50004"/>
    </source>
</evidence>
<name>A0A8J2KXR6_9HEXA</name>
<proteinExistence type="predicted"/>
<dbReference type="OrthoDB" id="73919at2759"/>
<sequence length="137" mass="15530">HVPPQQGTHGGHVPPQQGPILETILFKVAAVGLPSTDPFGNEPDPFIQIHYSNGNSSDWVHLVRTTTLMDVHEARWNDTIAFEKYVNGTGQKLRFEIRDHDVADFDDRIGFAYIDLDRCVKESRNYRTETMSCHALI</sequence>
<dbReference type="CDD" id="cd00030">
    <property type="entry name" value="C2"/>
    <property type="match status" value="1"/>
</dbReference>
<accession>A0A8J2KXR6</accession>
<feature type="domain" description="C2" evidence="1">
    <location>
        <begin position="4"/>
        <end position="129"/>
    </location>
</feature>
<feature type="non-terminal residue" evidence="2">
    <location>
        <position position="1"/>
    </location>
</feature>
<protein>
    <recommendedName>
        <fullName evidence="1">C2 domain-containing protein</fullName>
    </recommendedName>
</protein>
<evidence type="ECO:0000313" key="3">
    <source>
        <dbReference type="Proteomes" id="UP000708208"/>
    </source>
</evidence>
<evidence type="ECO:0000313" key="2">
    <source>
        <dbReference type="EMBL" id="CAG7822848.1"/>
    </source>
</evidence>
<dbReference type="PROSITE" id="PS50004">
    <property type="entry name" value="C2"/>
    <property type="match status" value="1"/>
</dbReference>
<dbReference type="SMART" id="SM00239">
    <property type="entry name" value="C2"/>
    <property type="match status" value="1"/>
</dbReference>